<evidence type="ECO:0000256" key="1">
    <source>
        <dbReference type="SAM" id="Phobius"/>
    </source>
</evidence>
<comment type="caution">
    <text evidence="2">The sequence shown here is derived from an EMBL/GenBank/DDBJ whole genome shotgun (WGS) entry which is preliminary data.</text>
</comment>
<sequence>MRDDASTPVQEKTVGRAAFLGGLLAFSSLVALSVIGVGHSRSLEGSANAQYWIVVALTAAVLAAAAAGLARTSARSSAGEAARRIGVALAGLWLAVFLWEAVAIGSGAFAGPFEIGWALTR</sequence>
<organism evidence="2 3">
    <name type="scientific">Hansschlegelia zhihuaiae</name>
    <dbReference type="NCBI Taxonomy" id="405005"/>
    <lineage>
        <taxon>Bacteria</taxon>
        <taxon>Pseudomonadati</taxon>
        <taxon>Pseudomonadota</taxon>
        <taxon>Alphaproteobacteria</taxon>
        <taxon>Hyphomicrobiales</taxon>
        <taxon>Methylopilaceae</taxon>
        <taxon>Hansschlegelia</taxon>
    </lineage>
</organism>
<keyword evidence="1" id="KW-0812">Transmembrane</keyword>
<accession>A0A4Q0MJH7</accession>
<evidence type="ECO:0000313" key="3">
    <source>
        <dbReference type="Proteomes" id="UP000289708"/>
    </source>
</evidence>
<name>A0A4Q0MJH7_9HYPH</name>
<gene>
    <name evidence="2" type="ORF">EK403_07730</name>
</gene>
<dbReference type="RefSeq" id="WP_128776930.1">
    <property type="nucleotide sequence ID" value="NZ_RYFI01000006.1"/>
</dbReference>
<dbReference type="OrthoDB" id="8454825at2"/>
<keyword evidence="1" id="KW-0472">Membrane</keyword>
<reference evidence="2 3" key="1">
    <citation type="submission" date="2018-12" db="EMBL/GenBank/DDBJ databases">
        <title>bacterium Hansschlegelia zhihuaiae S113.</title>
        <authorList>
            <person name="He J."/>
        </authorList>
    </citation>
    <scope>NUCLEOTIDE SEQUENCE [LARGE SCALE GENOMIC DNA]</scope>
    <source>
        <strain evidence="2 3">S 113</strain>
    </source>
</reference>
<evidence type="ECO:0000313" key="2">
    <source>
        <dbReference type="EMBL" id="RXF73857.1"/>
    </source>
</evidence>
<dbReference type="Proteomes" id="UP000289708">
    <property type="component" value="Unassembled WGS sequence"/>
</dbReference>
<feature type="transmembrane region" description="Helical" evidence="1">
    <location>
        <begin position="49"/>
        <end position="69"/>
    </location>
</feature>
<dbReference type="AlphaFoldDB" id="A0A4Q0MJH7"/>
<keyword evidence="1" id="KW-1133">Transmembrane helix</keyword>
<feature type="transmembrane region" description="Helical" evidence="1">
    <location>
        <begin position="17"/>
        <end position="37"/>
    </location>
</feature>
<protein>
    <submittedName>
        <fullName evidence="2">Uncharacterized protein</fullName>
    </submittedName>
</protein>
<proteinExistence type="predicted"/>
<keyword evidence="3" id="KW-1185">Reference proteome</keyword>
<dbReference type="EMBL" id="RYFI01000006">
    <property type="protein sequence ID" value="RXF73857.1"/>
    <property type="molecule type" value="Genomic_DNA"/>
</dbReference>
<feature type="transmembrane region" description="Helical" evidence="1">
    <location>
        <begin position="81"/>
        <end position="99"/>
    </location>
</feature>